<proteinExistence type="predicted"/>
<dbReference type="PANTHER" id="PTHR11803:SF39">
    <property type="entry name" value="2-IMINOBUTANOATE_2-IMINOPROPANOATE DEAMINASE"/>
    <property type="match status" value="1"/>
</dbReference>
<dbReference type="InterPro" id="IPR006175">
    <property type="entry name" value="YjgF/YER057c/UK114"/>
</dbReference>
<evidence type="ECO:0000313" key="1">
    <source>
        <dbReference type="EMBL" id="BBY52533.1"/>
    </source>
</evidence>
<dbReference type="GO" id="GO:0019239">
    <property type="term" value="F:deaminase activity"/>
    <property type="evidence" value="ECO:0007669"/>
    <property type="project" value="TreeGrafter"/>
</dbReference>
<evidence type="ECO:0000313" key="2">
    <source>
        <dbReference type="Proteomes" id="UP000467428"/>
    </source>
</evidence>
<dbReference type="AlphaFoldDB" id="A0A7I7S778"/>
<dbReference type="SUPFAM" id="SSF55298">
    <property type="entry name" value="YjgF-like"/>
    <property type="match status" value="1"/>
</dbReference>
<dbReference type="Proteomes" id="UP000467428">
    <property type="component" value="Chromosome"/>
</dbReference>
<dbReference type="RefSeq" id="WP_163924369.1">
    <property type="nucleotide sequence ID" value="NZ_AP022593.1"/>
</dbReference>
<dbReference type="KEGG" id="marz:MARA_60010"/>
<dbReference type="CDD" id="cd00448">
    <property type="entry name" value="YjgF_YER057c_UK114_family"/>
    <property type="match status" value="1"/>
</dbReference>
<organism evidence="1 2">
    <name type="scientific">Mycolicibacterium arabiense</name>
    <dbReference type="NCBI Taxonomy" id="1286181"/>
    <lineage>
        <taxon>Bacteria</taxon>
        <taxon>Bacillati</taxon>
        <taxon>Actinomycetota</taxon>
        <taxon>Actinomycetes</taxon>
        <taxon>Mycobacteriales</taxon>
        <taxon>Mycobacteriaceae</taxon>
        <taxon>Mycolicibacterium</taxon>
    </lineage>
</organism>
<dbReference type="Pfam" id="PF01042">
    <property type="entry name" value="Ribonuc_L-PSP"/>
    <property type="match status" value="1"/>
</dbReference>
<protein>
    <submittedName>
        <fullName evidence="1">Reactive intermediate/imine deaminase</fullName>
    </submittedName>
</protein>
<accession>A0A7I7S778</accession>
<dbReference type="GO" id="GO:0005829">
    <property type="term" value="C:cytosol"/>
    <property type="evidence" value="ECO:0007669"/>
    <property type="project" value="TreeGrafter"/>
</dbReference>
<dbReference type="PANTHER" id="PTHR11803">
    <property type="entry name" value="2-IMINOBUTANOATE/2-IMINOPROPANOATE DEAMINASE RIDA"/>
    <property type="match status" value="1"/>
</dbReference>
<name>A0A7I7S778_9MYCO</name>
<gene>
    <name evidence="1" type="ORF">MARA_60010</name>
</gene>
<keyword evidence="2" id="KW-1185">Reference proteome</keyword>
<dbReference type="EMBL" id="AP022593">
    <property type="protein sequence ID" value="BBY52533.1"/>
    <property type="molecule type" value="Genomic_DNA"/>
</dbReference>
<sequence length="133" mass="14238">MTGIRSFTFTPEEGVPPGVAPFAHATAAGETLYVTGQMPTDSTGAVVGSDVATQTDQVMRNLLRVTELCGGSLSDVVSVRAYLIDWSDYAAFNDAYAPWFPDRLPSRTCVGVTGLAVGALVEIDWTCWRSDGW</sequence>
<reference evidence="1 2" key="1">
    <citation type="journal article" date="2019" name="Emerg. Microbes Infect.">
        <title>Comprehensive subspecies identification of 175 nontuberculous mycobacteria species based on 7547 genomic profiles.</title>
        <authorList>
            <person name="Matsumoto Y."/>
            <person name="Kinjo T."/>
            <person name="Motooka D."/>
            <person name="Nabeya D."/>
            <person name="Jung N."/>
            <person name="Uechi K."/>
            <person name="Horii T."/>
            <person name="Iida T."/>
            <person name="Fujita J."/>
            <person name="Nakamura S."/>
        </authorList>
    </citation>
    <scope>NUCLEOTIDE SEQUENCE [LARGE SCALE GENOMIC DNA]</scope>
    <source>
        <strain evidence="1 2">JCM 18538</strain>
    </source>
</reference>
<dbReference type="InterPro" id="IPR035959">
    <property type="entry name" value="RutC-like_sf"/>
</dbReference>
<geneLocation type="plasmid" evidence="2">
    <name>pjcm18538 dna</name>
</geneLocation>
<dbReference type="Gene3D" id="3.30.1330.40">
    <property type="entry name" value="RutC-like"/>
    <property type="match status" value="1"/>
</dbReference>